<dbReference type="Gene3D" id="2.60.40.1120">
    <property type="entry name" value="Carboxypeptidase-like, regulatory domain"/>
    <property type="match status" value="1"/>
</dbReference>
<dbReference type="InterPro" id="IPR023996">
    <property type="entry name" value="TonB-dep_OMP_SusC/RagA"/>
</dbReference>
<gene>
    <name evidence="13" type="ORF">ACFS7Z_17710</name>
</gene>
<dbReference type="InterPro" id="IPR036942">
    <property type="entry name" value="Beta-barrel_TonB_sf"/>
</dbReference>
<dbReference type="SUPFAM" id="SSF49464">
    <property type="entry name" value="Carboxypeptidase regulatory domain-like"/>
    <property type="match status" value="1"/>
</dbReference>
<evidence type="ECO:0000256" key="5">
    <source>
        <dbReference type="ARBA" id="ARBA00023077"/>
    </source>
</evidence>
<dbReference type="InterPro" id="IPR000531">
    <property type="entry name" value="Beta-barrel_TonB"/>
</dbReference>
<evidence type="ECO:0000256" key="1">
    <source>
        <dbReference type="ARBA" id="ARBA00004571"/>
    </source>
</evidence>
<feature type="domain" description="TonB-dependent receptor-like beta-barrel" evidence="11">
    <location>
        <begin position="427"/>
        <end position="828"/>
    </location>
</feature>
<evidence type="ECO:0000313" key="14">
    <source>
        <dbReference type="Proteomes" id="UP001597641"/>
    </source>
</evidence>
<dbReference type="Proteomes" id="UP001597641">
    <property type="component" value="Unassembled WGS sequence"/>
</dbReference>
<keyword evidence="14" id="KW-1185">Reference proteome</keyword>
<evidence type="ECO:0000256" key="8">
    <source>
        <dbReference type="PROSITE-ProRule" id="PRU01360"/>
    </source>
</evidence>
<accession>A0ABW6BZ86</accession>
<protein>
    <submittedName>
        <fullName evidence="13">SusC/RagA family TonB-linked outer membrane protein</fullName>
    </submittedName>
</protein>
<keyword evidence="6 8" id="KW-0472">Membrane</keyword>
<feature type="chain" id="PRO_5045144289" evidence="10">
    <location>
        <begin position="22"/>
        <end position="1023"/>
    </location>
</feature>
<dbReference type="InterPro" id="IPR008969">
    <property type="entry name" value="CarboxyPept-like_regulatory"/>
</dbReference>
<sequence>MKKILLLSMLLVMALLQQAMAQTRAVSGQVIDANTNLPLPGVTVLVKGTTIGTATGADGTYVVNVPEGSNTLIYRFIGYKNVERPINGANAVDVRLVVDAEQLSEVVVTALGIEREKKALGYAIQEVAGERVNQARETNVVNALSGKVAGVQIVNSSGAVGSSARITLRGNNSLTGDNQPLFVVDGIPINNSTNTNAGYGGVDYGNAAADINPNDIASISVLKGANAAALYGSRAANGVILITTKSGRNAQGLGVTLDHSTTWESPLILPDYQDEYGQGYNGLFEYVDGAGGGVMDGVDESWGPRLDGAPREQFFGVGPWSANPNNVRDFFQTGRTNNTNVAITGGTEKANARLSLGYIDQEGIVPNTDLTRYSASLNANMALSSKLSAAASFNYIQNKSDNRPSNGYSGDNIMQQFVWFGRQVDINRLRDYRNEDGTLFNWNYNYHNNPYFVLYDNLNGNQRDRLFGNVSLKYNFTDWLNLMVRGGGDMFAENRKRVWATGTIDYPQGRFYESERFVSETNFDFLFAAERDLSEEISIGATFGGNTRRNNFRMNDVLVRALAVPGIYNVSNAQGNPSPSNFRSERVVNSLYGTATIGFRDYLFLDLTARNDWASTLPIANNSFFYPSVSTSLVFTDAFGIESDVLSYGKLRASWAQVGNDTDPYRTVGTFFSNDPWDGIPNLSYTSTLANANLQPEQTTSIEVGTDLRFFLDRAYVDFTYYKKKTVDQIVPISTSGASGFNSQIVNVGEIGNEGIELQVGGTPIQTADGFNWEVIVNFAKNRNEVVELTEGLDAYQLGTYWGLSLEARPGETFGVLYGTGYLRDDDGNIVVDAVGRPRKDPVRRVLGDILPDWTGGIRNTFSYKGFNLSALLDMRKGGDIFSVTHMFGLYAGVLEETLQGREDGIVVPGVKDMEGTVNDINVPSQRYFQSLYGTHEAHIFDGSFVKLREVTLGYEIPQALVSKAKLRGASISFIGRNLLLLHSNIPHIDPETAFGADIASQGFEFGALPSTRSYGVNLRLTF</sequence>
<dbReference type="PROSITE" id="PS52016">
    <property type="entry name" value="TONB_DEPENDENT_REC_3"/>
    <property type="match status" value="1"/>
</dbReference>
<evidence type="ECO:0000259" key="12">
    <source>
        <dbReference type="Pfam" id="PF07715"/>
    </source>
</evidence>
<organism evidence="13 14">
    <name type="scientific">Pontibacter toksunensis</name>
    <dbReference type="NCBI Taxonomy" id="1332631"/>
    <lineage>
        <taxon>Bacteria</taxon>
        <taxon>Pseudomonadati</taxon>
        <taxon>Bacteroidota</taxon>
        <taxon>Cytophagia</taxon>
        <taxon>Cytophagales</taxon>
        <taxon>Hymenobacteraceae</taxon>
        <taxon>Pontibacter</taxon>
    </lineage>
</organism>
<dbReference type="Gene3D" id="2.170.130.10">
    <property type="entry name" value="TonB-dependent receptor, plug domain"/>
    <property type="match status" value="1"/>
</dbReference>
<name>A0ABW6BZ86_9BACT</name>
<dbReference type="InterPro" id="IPR023997">
    <property type="entry name" value="TonB-dep_OMP_SusC/RagA_CS"/>
</dbReference>
<dbReference type="RefSeq" id="WP_377487424.1">
    <property type="nucleotide sequence ID" value="NZ_JBHUOX010000014.1"/>
</dbReference>
<dbReference type="EMBL" id="JBHUOX010000014">
    <property type="protein sequence ID" value="MFD3002212.1"/>
    <property type="molecule type" value="Genomic_DNA"/>
</dbReference>
<comment type="caution">
    <text evidence="13">The sequence shown here is derived from an EMBL/GenBank/DDBJ whole genome shotgun (WGS) entry which is preliminary data.</text>
</comment>
<feature type="signal peptide" evidence="10">
    <location>
        <begin position="1"/>
        <end position="21"/>
    </location>
</feature>
<feature type="domain" description="TonB-dependent receptor plug" evidence="12">
    <location>
        <begin position="118"/>
        <end position="239"/>
    </location>
</feature>
<dbReference type="Pfam" id="PF13715">
    <property type="entry name" value="CarbopepD_reg_2"/>
    <property type="match status" value="1"/>
</dbReference>
<keyword evidence="3 8" id="KW-1134">Transmembrane beta strand</keyword>
<dbReference type="NCBIfam" id="TIGR04056">
    <property type="entry name" value="OMP_RagA_SusC"/>
    <property type="match status" value="1"/>
</dbReference>
<dbReference type="InterPro" id="IPR037066">
    <property type="entry name" value="Plug_dom_sf"/>
</dbReference>
<evidence type="ECO:0000256" key="7">
    <source>
        <dbReference type="ARBA" id="ARBA00023237"/>
    </source>
</evidence>
<comment type="similarity">
    <text evidence="8 9">Belongs to the TonB-dependent receptor family.</text>
</comment>
<evidence type="ECO:0000256" key="2">
    <source>
        <dbReference type="ARBA" id="ARBA00022448"/>
    </source>
</evidence>
<evidence type="ECO:0000256" key="6">
    <source>
        <dbReference type="ARBA" id="ARBA00023136"/>
    </source>
</evidence>
<dbReference type="InterPro" id="IPR039426">
    <property type="entry name" value="TonB-dep_rcpt-like"/>
</dbReference>
<comment type="subcellular location">
    <subcellularLocation>
        <location evidence="1 8">Cell outer membrane</location>
        <topology evidence="1 8">Multi-pass membrane protein</topology>
    </subcellularLocation>
</comment>
<keyword evidence="10" id="KW-0732">Signal</keyword>
<dbReference type="Pfam" id="PF07715">
    <property type="entry name" value="Plug"/>
    <property type="match status" value="1"/>
</dbReference>
<evidence type="ECO:0000256" key="9">
    <source>
        <dbReference type="RuleBase" id="RU003357"/>
    </source>
</evidence>
<evidence type="ECO:0000259" key="11">
    <source>
        <dbReference type="Pfam" id="PF00593"/>
    </source>
</evidence>
<evidence type="ECO:0000256" key="3">
    <source>
        <dbReference type="ARBA" id="ARBA00022452"/>
    </source>
</evidence>
<keyword evidence="2 8" id="KW-0813">Transport</keyword>
<evidence type="ECO:0000256" key="10">
    <source>
        <dbReference type="SAM" id="SignalP"/>
    </source>
</evidence>
<keyword evidence="4 8" id="KW-0812">Transmembrane</keyword>
<dbReference type="SUPFAM" id="SSF56935">
    <property type="entry name" value="Porins"/>
    <property type="match status" value="1"/>
</dbReference>
<reference evidence="14" key="1">
    <citation type="journal article" date="2019" name="Int. J. Syst. Evol. Microbiol.">
        <title>The Global Catalogue of Microorganisms (GCM) 10K type strain sequencing project: providing services to taxonomists for standard genome sequencing and annotation.</title>
        <authorList>
            <consortium name="The Broad Institute Genomics Platform"/>
            <consortium name="The Broad Institute Genome Sequencing Center for Infectious Disease"/>
            <person name="Wu L."/>
            <person name="Ma J."/>
        </authorList>
    </citation>
    <scope>NUCLEOTIDE SEQUENCE [LARGE SCALE GENOMIC DNA]</scope>
    <source>
        <strain evidence="14">KCTC 23984</strain>
    </source>
</reference>
<evidence type="ECO:0000313" key="13">
    <source>
        <dbReference type="EMBL" id="MFD3002212.1"/>
    </source>
</evidence>
<evidence type="ECO:0000256" key="4">
    <source>
        <dbReference type="ARBA" id="ARBA00022692"/>
    </source>
</evidence>
<dbReference type="Gene3D" id="2.40.170.20">
    <property type="entry name" value="TonB-dependent receptor, beta-barrel domain"/>
    <property type="match status" value="1"/>
</dbReference>
<dbReference type="Pfam" id="PF00593">
    <property type="entry name" value="TonB_dep_Rec_b-barrel"/>
    <property type="match status" value="1"/>
</dbReference>
<dbReference type="InterPro" id="IPR012910">
    <property type="entry name" value="Plug_dom"/>
</dbReference>
<keyword evidence="7 8" id="KW-0998">Cell outer membrane</keyword>
<keyword evidence="5 9" id="KW-0798">TonB box</keyword>
<dbReference type="NCBIfam" id="TIGR04057">
    <property type="entry name" value="SusC_RagA_signa"/>
    <property type="match status" value="1"/>
</dbReference>
<proteinExistence type="inferred from homology"/>